<dbReference type="Proteomes" id="UP001595765">
    <property type="component" value="Unassembled WGS sequence"/>
</dbReference>
<evidence type="ECO:0008006" key="3">
    <source>
        <dbReference type="Google" id="ProtNLM"/>
    </source>
</evidence>
<evidence type="ECO:0000313" key="2">
    <source>
        <dbReference type="Proteomes" id="UP001595765"/>
    </source>
</evidence>
<protein>
    <recommendedName>
        <fullName evidence="3">Secreted protein</fullName>
    </recommendedName>
</protein>
<sequence>MVAVVLGVLVVAVLALVVWTVADASRTWRLAELIRAYRTPAVQLPAWPEDKNSEKSGNSPNGAQ</sequence>
<gene>
    <name evidence="1" type="ORF">ACFO3J_25235</name>
</gene>
<evidence type="ECO:0000313" key="1">
    <source>
        <dbReference type="EMBL" id="MFC4034744.1"/>
    </source>
</evidence>
<proteinExistence type="predicted"/>
<reference evidence="2" key="1">
    <citation type="journal article" date="2019" name="Int. J. Syst. Evol. Microbiol.">
        <title>The Global Catalogue of Microorganisms (GCM) 10K type strain sequencing project: providing services to taxonomists for standard genome sequencing and annotation.</title>
        <authorList>
            <consortium name="The Broad Institute Genomics Platform"/>
            <consortium name="The Broad Institute Genome Sequencing Center for Infectious Disease"/>
            <person name="Wu L."/>
            <person name="Ma J."/>
        </authorList>
    </citation>
    <scope>NUCLEOTIDE SEQUENCE [LARGE SCALE GENOMIC DNA]</scope>
    <source>
        <strain evidence="2">CGMCC 4.7237</strain>
    </source>
</reference>
<accession>A0ABV8HRQ4</accession>
<keyword evidence="2" id="KW-1185">Reference proteome</keyword>
<organism evidence="1 2">
    <name type="scientific">Streptomyces polygonati</name>
    <dbReference type="NCBI Taxonomy" id="1617087"/>
    <lineage>
        <taxon>Bacteria</taxon>
        <taxon>Bacillati</taxon>
        <taxon>Actinomycetota</taxon>
        <taxon>Actinomycetes</taxon>
        <taxon>Kitasatosporales</taxon>
        <taxon>Streptomycetaceae</taxon>
        <taxon>Streptomyces</taxon>
    </lineage>
</organism>
<dbReference type="RefSeq" id="WP_386433505.1">
    <property type="nucleotide sequence ID" value="NZ_JBHSBB010000017.1"/>
</dbReference>
<dbReference type="EMBL" id="JBHSBB010000017">
    <property type="protein sequence ID" value="MFC4034744.1"/>
    <property type="molecule type" value="Genomic_DNA"/>
</dbReference>
<comment type="caution">
    <text evidence="1">The sequence shown here is derived from an EMBL/GenBank/DDBJ whole genome shotgun (WGS) entry which is preliminary data.</text>
</comment>
<name>A0ABV8HRQ4_9ACTN</name>